<sequence>MKQTDDKLIIRLPDGLREIIKRVAAENERTMNAEVVYHLKRAYSDENEKSGKKAS</sequence>
<gene>
    <name evidence="3" type="ORF">BBK91_006115</name>
    <name evidence="2" type="ORF">BBL17_010035</name>
</gene>
<reference evidence="4 5" key="1">
    <citation type="submission" date="2019-11" db="EMBL/GenBank/DDBJ databases">
        <title>Whole-genome sequencing of Allorhizobium vitis.</title>
        <authorList>
            <person name="Gan H.M."/>
            <person name="Savka M.A."/>
        </authorList>
    </citation>
    <scope>NUCLEOTIDE SEQUENCE [LARGE SCALE GENOMIC DNA]</scope>
    <source>
        <strain evidence="3 5">RF2/1</strain>
        <strain evidence="2 4">T1/7</strain>
    </source>
</reference>
<dbReference type="EMBL" id="MBFA02000003">
    <property type="protein sequence ID" value="MUP09434.1"/>
    <property type="molecule type" value="Genomic_DNA"/>
</dbReference>
<dbReference type="Proteomes" id="UP000179536">
    <property type="component" value="Unassembled WGS sequence"/>
</dbReference>
<keyword evidence="3" id="KW-0238">DNA-binding</keyword>
<keyword evidence="4" id="KW-1185">Reference proteome</keyword>
<name>A0ABD6H5N6_AGRVI</name>
<protein>
    <submittedName>
        <fullName evidence="3">Arc family DNA-binding protein</fullName>
    </submittedName>
</protein>
<dbReference type="SUPFAM" id="SSF47598">
    <property type="entry name" value="Ribbon-helix-helix"/>
    <property type="match status" value="1"/>
</dbReference>
<evidence type="ECO:0000313" key="5">
    <source>
        <dbReference type="Proteomes" id="UP000179536"/>
    </source>
</evidence>
<dbReference type="Proteomes" id="UP000179454">
    <property type="component" value="Unassembled WGS sequence"/>
</dbReference>
<organism evidence="3 5">
    <name type="scientific">Agrobacterium vitis</name>
    <name type="common">Rhizobium vitis</name>
    <dbReference type="NCBI Taxonomy" id="373"/>
    <lineage>
        <taxon>Bacteria</taxon>
        <taxon>Pseudomonadati</taxon>
        <taxon>Pseudomonadota</taxon>
        <taxon>Alphaproteobacteria</taxon>
        <taxon>Hyphomicrobiales</taxon>
        <taxon>Rhizobiaceae</taxon>
        <taxon>Rhizobium/Agrobacterium group</taxon>
        <taxon>Agrobacterium</taxon>
    </lineage>
</organism>
<dbReference type="AlphaFoldDB" id="A0ABD6H5N6"/>
<evidence type="ECO:0000313" key="4">
    <source>
        <dbReference type="Proteomes" id="UP000179454"/>
    </source>
</evidence>
<dbReference type="Pfam" id="PF03869">
    <property type="entry name" value="Arc"/>
    <property type="match status" value="1"/>
</dbReference>
<feature type="domain" description="Arc-like DNA binding" evidence="1">
    <location>
        <begin position="3"/>
        <end position="46"/>
    </location>
</feature>
<evidence type="ECO:0000313" key="3">
    <source>
        <dbReference type="EMBL" id="MUP09434.1"/>
    </source>
</evidence>
<evidence type="ECO:0000259" key="1">
    <source>
        <dbReference type="Pfam" id="PF03869"/>
    </source>
</evidence>
<dbReference type="InterPro" id="IPR010985">
    <property type="entry name" value="Ribbon_hlx_hlx"/>
</dbReference>
<dbReference type="Gene3D" id="1.10.1220.10">
    <property type="entry name" value="Met repressor-like"/>
    <property type="match status" value="1"/>
</dbReference>
<comment type="caution">
    <text evidence="3">The sequence shown here is derived from an EMBL/GenBank/DDBJ whole genome shotgun (WGS) entry which is preliminary data.</text>
</comment>
<dbReference type="InterPro" id="IPR013321">
    <property type="entry name" value="Arc_rbn_hlx_hlx"/>
</dbReference>
<accession>A0ABD6H5N6</accession>
<proteinExistence type="predicted"/>
<dbReference type="InterPro" id="IPR005569">
    <property type="entry name" value="Arc_DNA-bd_dom"/>
</dbReference>
<evidence type="ECO:0000313" key="2">
    <source>
        <dbReference type="EMBL" id="MUO42126.1"/>
    </source>
</evidence>
<dbReference type="RefSeq" id="WP_080516977.1">
    <property type="nucleotide sequence ID" value="NZ_MBFA02000003.1"/>
</dbReference>
<dbReference type="EMBL" id="MBFE02000005">
    <property type="protein sequence ID" value="MUO42126.1"/>
    <property type="molecule type" value="Genomic_DNA"/>
</dbReference>
<dbReference type="GO" id="GO:0003677">
    <property type="term" value="F:DNA binding"/>
    <property type="evidence" value="ECO:0007669"/>
    <property type="project" value="UniProtKB-KW"/>
</dbReference>